<comment type="caution">
    <text evidence="2">The sequence shown here is derived from an EMBL/GenBank/DDBJ whole genome shotgun (WGS) entry which is preliminary data.</text>
</comment>
<gene>
    <name evidence="2" type="ORF">HCN83_12995</name>
</gene>
<evidence type="ECO:0000313" key="2">
    <source>
        <dbReference type="EMBL" id="NJP38507.1"/>
    </source>
</evidence>
<name>A0A969PZQ2_9BACI</name>
<feature type="domain" description="PepSY" evidence="1">
    <location>
        <begin position="171"/>
        <end position="230"/>
    </location>
</feature>
<organism evidence="2 3">
    <name type="scientific">Alkalicoccus luteus</name>
    <dbReference type="NCBI Taxonomy" id="1237094"/>
    <lineage>
        <taxon>Bacteria</taxon>
        <taxon>Bacillati</taxon>
        <taxon>Bacillota</taxon>
        <taxon>Bacilli</taxon>
        <taxon>Bacillales</taxon>
        <taxon>Bacillaceae</taxon>
        <taxon>Alkalicoccus</taxon>
    </lineage>
</organism>
<accession>A0A969PZQ2</accession>
<dbReference type="InterPro" id="IPR025711">
    <property type="entry name" value="PepSY"/>
</dbReference>
<dbReference type="AlphaFoldDB" id="A0A969PZQ2"/>
<protein>
    <submittedName>
        <fullName evidence="2">PepSY domain-containing protein</fullName>
    </submittedName>
</protein>
<reference evidence="2 3" key="1">
    <citation type="submission" date="2020-03" db="EMBL/GenBank/DDBJ databases">
        <title>Assessment of the enzymatic potential of alkaline-tolerant lipase obtained from Bacillus luteus H11 (technogenic soil) for the bioremediation of saline soils contaminated with petroleum substances.</title>
        <authorList>
            <person name="Kalwasinska A."/>
        </authorList>
    </citation>
    <scope>NUCLEOTIDE SEQUENCE [LARGE SCALE GENOMIC DNA]</scope>
    <source>
        <strain evidence="2 3">H11</strain>
    </source>
</reference>
<proteinExistence type="predicted"/>
<evidence type="ECO:0000259" key="1">
    <source>
        <dbReference type="Pfam" id="PF03413"/>
    </source>
</evidence>
<evidence type="ECO:0000313" key="3">
    <source>
        <dbReference type="Proteomes" id="UP000752012"/>
    </source>
</evidence>
<keyword evidence="3" id="KW-1185">Reference proteome</keyword>
<dbReference type="Gene3D" id="3.10.450.40">
    <property type="match status" value="2"/>
</dbReference>
<feature type="domain" description="PepSY" evidence="1">
    <location>
        <begin position="103"/>
        <end position="158"/>
    </location>
</feature>
<sequence length="234" mass="25577">MTRKTIQLILIPSAAVAALAAVLFLFFQQEEAIEGSAVIETLENRYQAEVSNLYLEADGYHASFETASGEYEAIIDPVTGEVLALEQIRVLEETEETASQDILTEEEIRSITEDTVSGEVDVTAVELEDEDGAPHYSVAFQVDNRSGRLEIDALSGAVDLFTLEEEASLEPLSEEEAVAIALEEHQGEVDDIDLEEENGRLVFEIEIENGEGGVDADIVIDAYTGEVLSVIYDD</sequence>
<dbReference type="Pfam" id="PF03413">
    <property type="entry name" value="PepSY"/>
    <property type="match status" value="2"/>
</dbReference>
<dbReference type="Proteomes" id="UP000752012">
    <property type="component" value="Unassembled WGS sequence"/>
</dbReference>
<dbReference type="EMBL" id="JAATHJ010000023">
    <property type="protein sequence ID" value="NJP38507.1"/>
    <property type="molecule type" value="Genomic_DNA"/>
</dbReference>
<dbReference type="RefSeq" id="WP_168008051.1">
    <property type="nucleotide sequence ID" value="NZ_JAATHJ010000023.1"/>
</dbReference>